<gene>
    <name evidence="1" type="ORF">HNO91_13115</name>
</gene>
<comment type="caution">
    <text evidence="1">The sequence shown here is derived from an EMBL/GenBank/DDBJ whole genome shotgun (WGS) entry which is preliminary data.</text>
</comment>
<name>A0A7Y5Z851_9PSED</name>
<reference evidence="1 2" key="1">
    <citation type="journal article" date="2020" name="Front. Plant Sci.">
        <title>Isolation of Rhizosphere Bacteria That Improve Quality and Water Stress Tolerance in Greenhouse Ornamentals.</title>
        <authorList>
            <person name="Nordstedt N.P."/>
            <person name="Jones M.L."/>
        </authorList>
    </citation>
    <scope>NUCLEOTIDE SEQUENCE [LARGE SCALE GENOMIC DNA]</scope>
    <source>
        <strain evidence="1 2">C7D2</strain>
    </source>
</reference>
<proteinExistence type="predicted"/>
<dbReference type="Proteomes" id="UP000536720">
    <property type="component" value="Unassembled WGS sequence"/>
</dbReference>
<dbReference type="RefSeq" id="WP_175362696.1">
    <property type="nucleotide sequence ID" value="NZ_JABFMR010000009.1"/>
</dbReference>
<accession>A0A7Y5Z851</accession>
<dbReference type="AlphaFoldDB" id="A0A7Y5Z851"/>
<sequence>MQADLQDMMRHKFTIISKYELYENKMLVMLVLMCDKSQPLQTLEQEGWK</sequence>
<dbReference type="EMBL" id="JABFMR010000009">
    <property type="protein sequence ID" value="NUT87368.1"/>
    <property type="molecule type" value="Genomic_DNA"/>
</dbReference>
<protein>
    <submittedName>
        <fullName evidence="1">Uncharacterized protein</fullName>
    </submittedName>
</protein>
<evidence type="ECO:0000313" key="1">
    <source>
        <dbReference type="EMBL" id="NUT87368.1"/>
    </source>
</evidence>
<evidence type="ECO:0000313" key="2">
    <source>
        <dbReference type="Proteomes" id="UP000536720"/>
    </source>
</evidence>
<organism evidence="1 2">
    <name type="scientific">Pseudomonas corrugata</name>
    <dbReference type="NCBI Taxonomy" id="47879"/>
    <lineage>
        <taxon>Bacteria</taxon>
        <taxon>Pseudomonadati</taxon>
        <taxon>Pseudomonadota</taxon>
        <taxon>Gammaproteobacteria</taxon>
        <taxon>Pseudomonadales</taxon>
        <taxon>Pseudomonadaceae</taxon>
        <taxon>Pseudomonas</taxon>
    </lineage>
</organism>